<sequence length="155" mass="17586">MTTVRFSGDGFKPFTMVLDRFSDRIDDTEPAFKAMATFQVSVVNKRQFTQQGTPETGGRWAPLSPPYARYKERKRPGRPILVFDGDLREGMTVPGKGIFETYDKGFVVGTDLPYAHYHQKGTPIMPARPIIGSVRRSDVREFAKILQRWIVEGTV</sequence>
<reference evidence="1 2" key="1">
    <citation type="submission" date="2015-11" db="EMBL/GenBank/DDBJ databases">
        <authorList>
            <person name="Lee I.Y."/>
            <person name="Guerrero C.A."/>
            <person name="Bowman C.A."/>
            <person name="Russell D.A."/>
            <person name="Pope W.H."/>
            <person name="Jacobs-Sera D."/>
            <person name="Hendrix R.W."/>
            <person name="Hatfull G.F."/>
        </authorList>
    </citation>
    <scope>NUCLEOTIDE SEQUENCE [LARGE SCALE GENOMIC DNA]</scope>
</reference>
<dbReference type="Pfam" id="PF05069">
    <property type="entry name" value="Phage_tail_S"/>
    <property type="match status" value="1"/>
</dbReference>
<name>A0A0U4JEH9_9CAUD</name>
<dbReference type="Proteomes" id="UP000221143">
    <property type="component" value="Segment"/>
</dbReference>
<accession>A0A0U4JEH9</accession>
<dbReference type="EMBL" id="KU160668">
    <property type="protein sequence ID" value="ALY10469.1"/>
    <property type="molecule type" value="Genomic_DNA"/>
</dbReference>
<evidence type="ECO:0000313" key="2">
    <source>
        <dbReference type="Proteomes" id="UP000221143"/>
    </source>
</evidence>
<evidence type="ECO:0000313" key="1">
    <source>
        <dbReference type="EMBL" id="ALY10469.1"/>
    </source>
</evidence>
<proteinExistence type="predicted"/>
<protein>
    <submittedName>
        <fullName evidence="1">Uncharacterized protein</fullName>
    </submittedName>
</protein>
<gene>
    <name evidence="1" type="primary">12</name>
    <name evidence="1" type="ORF">TAEYOUNG_12</name>
</gene>
<dbReference type="InterPro" id="IPR006522">
    <property type="entry name" value="Phage_virion_morphogenesis"/>
</dbReference>
<organism evidence="1 2">
    <name type="scientific">Arthrobacter phage TaeYoung</name>
    <dbReference type="NCBI Taxonomy" id="1772318"/>
    <lineage>
        <taxon>Viruses</taxon>
        <taxon>Duplodnaviria</taxon>
        <taxon>Heunggongvirae</taxon>
        <taxon>Uroviricota</taxon>
        <taxon>Caudoviricetes</taxon>
        <taxon>Berryhillviridae</taxon>
        <taxon>Marthavirus</taxon>
        <taxon>Marthavirus martha</taxon>
    </lineage>
</organism>